<dbReference type="Proteomes" id="UP000230069">
    <property type="component" value="Unassembled WGS sequence"/>
</dbReference>
<protein>
    <submittedName>
        <fullName evidence="1">Uncharacterized protein</fullName>
    </submittedName>
</protein>
<reference evidence="1 2" key="1">
    <citation type="submission" date="2017-09" db="EMBL/GenBank/DDBJ databases">
        <title>WGS assembly of Aquilegia coerulea Goldsmith.</title>
        <authorList>
            <person name="Hodges S."/>
            <person name="Kramer E."/>
            <person name="Nordborg M."/>
            <person name="Tomkins J."/>
            <person name="Borevitz J."/>
            <person name="Derieg N."/>
            <person name="Yan J."/>
            <person name="Mihaltcheva S."/>
            <person name="Hayes R.D."/>
            <person name="Rokhsar D."/>
        </authorList>
    </citation>
    <scope>NUCLEOTIDE SEQUENCE [LARGE SCALE GENOMIC DNA]</scope>
    <source>
        <strain evidence="2">cv. Goldsmith</strain>
    </source>
</reference>
<organism evidence="1 2">
    <name type="scientific">Aquilegia coerulea</name>
    <name type="common">Rocky mountain columbine</name>
    <dbReference type="NCBI Taxonomy" id="218851"/>
    <lineage>
        <taxon>Eukaryota</taxon>
        <taxon>Viridiplantae</taxon>
        <taxon>Streptophyta</taxon>
        <taxon>Embryophyta</taxon>
        <taxon>Tracheophyta</taxon>
        <taxon>Spermatophyta</taxon>
        <taxon>Magnoliopsida</taxon>
        <taxon>Ranunculales</taxon>
        <taxon>Ranunculaceae</taxon>
        <taxon>Thalictroideae</taxon>
        <taxon>Aquilegia</taxon>
    </lineage>
</organism>
<evidence type="ECO:0000313" key="2">
    <source>
        <dbReference type="Proteomes" id="UP000230069"/>
    </source>
</evidence>
<keyword evidence="2" id="KW-1185">Reference proteome</keyword>
<dbReference type="AlphaFoldDB" id="A0A2G5CZM6"/>
<dbReference type="InParanoid" id="A0A2G5CZM6"/>
<name>A0A2G5CZM6_AQUCA</name>
<accession>A0A2G5CZM6</accession>
<dbReference type="EMBL" id="KZ305050">
    <property type="protein sequence ID" value="PIA36704.1"/>
    <property type="molecule type" value="Genomic_DNA"/>
</dbReference>
<dbReference type="PANTHER" id="PTHR45786">
    <property type="entry name" value="DNA BINDING PROTEIN-LIKE"/>
    <property type="match status" value="1"/>
</dbReference>
<dbReference type="OrthoDB" id="1722452at2759"/>
<evidence type="ECO:0000313" key="1">
    <source>
        <dbReference type="EMBL" id="PIA36704.1"/>
    </source>
</evidence>
<sequence length="78" mass="8716">MREYNSANAFTSLGVQMDDRVLGGRGPRPFTIHGELHHRTGSLLPDQDQRPSTLNCTSIPILCIRHSPTGKSRWIGIF</sequence>
<proteinExistence type="predicted"/>
<gene>
    <name evidence="1" type="ORF">AQUCO_03300131v1</name>
</gene>
<dbReference type="PANTHER" id="PTHR45786:SF74">
    <property type="entry name" value="ATP-DEPENDENT DNA HELICASE"/>
    <property type="match status" value="1"/>
</dbReference>
<dbReference type="STRING" id="218851.A0A2G5CZM6"/>